<dbReference type="Proteomes" id="UP000092616">
    <property type="component" value="Unassembled WGS sequence"/>
</dbReference>
<keyword evidence="2" id="KW-1185">Reference proteome</keyword>
<reference evidence="1 2" key="1">
    <citation type="submission" date="2016-06" db="EMBL/GenBank/DDBJ databases">
        <title>Draft genome of Moraxella atlantae CCUG 59586.</title>
        <authorList>
            <person name="Salva-Serra F."/>
            <person name="Engstrom-Jakobsson H."/>
            <person name="Thorell K."/>
            <person name="Gonzales-Siles L."/>
            <person name="Karlsson R."/>
            <person name="Boulund F."/>
            <person name="Engstrand L."/>
            <person name="Kristiansson E."/>
            <person name="Moore E."/>
        </authorList>
    </citation>
    <scope>NUCLEOTIDE SEQUENCE [LARGE SCALE GENOMIC DNA]</scope>
    <source>
        <strain evidence="1 2">CCUG 59586</strain>
    </source>
</reference>
<name>A0A1B8QJZ5_9GAMM</name>
<accession>A0A1B8QJZ5</accession>
<gene>
    <name evidence="1" type="ORF">A9306_04800</name>
</gene>
<organism evidence="1 2">
    <name type="scientific">Faucicola atlantae</name>
    <dbReference type="NCBI Taxonomy" id="34059"/>
    <lineage>
        <taxon>Bacteria</taxon>
        <taxon>Pseudomonadati</taxon>
        <taxon>Pseudomonadota</taxon>
        <taxon>Gammaproteobacteria</taxon>
        <taxon>Moraxellales</taxon>
        <taxon>Moraxellaceae</taxon>
        <taxon>Faucicola</taxon>
    </lineage>
</organism>
<dbReference type="EMBL" id="LZNA01000015">
    <property type="protein sequence ID" value="OBX83799.1"/>
    <property type="molecule type" value="Genomic_DNA"/>
</dbReference>
<evidence type="ECO:0000313" key="1">
    <source>
        <dbReference type="EMBL" id="OBX83799.1"/>
    </source>
</evidence>
<comment type="caution">
    <text evidence="1">The sequence shown here is derived from an EMBL/GenBank/DDBJ whole genome shotgun (WGS) entry which is preliminary data.</text>
</comment>
<sequence>MCRPVALEQKLLYNSNKLAYNSCSARWRLFCKLPYYRYNPWQRDGAQVGRKQWRINIMTW</sequence>
<protein>
    <submittedName>
        <fullName evidence="1">Uncharacterized protein</fullName>
    </submittedName>
</protein>
<proteinExistence type="predicted"/>
<dbReference type="AlphaFoldDB" id="A0A1B8QJZ5"/>
<evidence type="ECO:0000313" key="2">
    <source>
        <dbReference type="Proteomes" id="UP000092616"/>
    </source>
</evidence>